<dbReference type="RefSeq" id="WP_151666252.1">
    <property type="nucleotide sequence ID" value="NZ_WBVO01000001.1"/>
</dbReference>
<feature type="signal peptide" evidence="2">
    <location>
        <begin position="1"/>
        <end position="27"/>
    </location>
</feature>
<feature type="domain" description="Secretion system C-terminal sorting" evidence="3">
    <location>
        <begin position="199"/>
        <end position="268"/>
    </location>
</feature>
<protein>
    <submittedName>
        <fullName evidence="4">T9SS type A sorting domain-containing protein</fullName>
    </submittedName>
</protein>
<evidence type="ECO:0000313" key="5">
    <source>
        <dbReference type="Proteomes" id="UP000468650"/>
    </source>
</evidence>
<comment type="caution">
    <text evidence="4">The sequence shown here is derived from an EMBL/GenBank/DDBJ whole genome shotgun (WGS) entry which is preliminary data.</text>
</comment>
<feature type="chain" id="PRO_5026674762" evidence="2">
    <location>
        <begin position="28"/>
        <end position="269"/>
    </location>
</feature>
<dbReference type="Proteomes" id="UP000468650">
    <property type="component" value="Unassembled WGS sequence"/>
</dbReference>
<evidence type="ECO:0000256" key="1">
    <source>
        <dbReference type="ARBA" id="ARBA00022729"/>
    </source>
</evidence>
<organism evidence="4 5">
    <name type="scientific">Phaeocystidibacter luteus</name>
    <dbReference type="NCBI Taxonomy" id="911197"/>
    <lineage>
        <taxon>Bacteria</taxon>
        <taxon>Pseudomonadati</taxon>
        <taxon>Bacteroidota</taxon>
        <taxon>Flavobacteriia</taxon>
        <taxon>Flavobacteriales</taxon>
        <taxon>Phaeocystidibacteraceae</taxon>
        <taxon>Phaeocystidibacter</taxon>
    </lineage>
</organism>
<dbReference type="OrthoDB" id="862563at2"/>
<dbReference type="AlphaFoldDB" id="A0A6N6RM77"/>
<keyword evidence="1 2" id="KW-0732">Signal</keyword>
<dbReference type="Pfam" id="PF18962">
    <property type="entry name" value="Por_Secre_tail"/>
    <property type="match status" value="1"/>
</dbReference>
<reference evidence="4 5" key="1">
    <citation type="submission" date="2019-09" db="EMBL/GenBank/DDBJ databases">
        <title>Genomes of family Cryomorphaceae.</title>
        <authorList>
            <person name="Bowman J.P."/>
        </authorList>
    </citation>
    <scope>NUCLEOTIDE SEQUENCE [LARGE SCALE GENOMIC DNA]</scope>
    <source>
        <strain evidence="4 5">LMG 25704</strain>
    </source>
</reference>
<proteinExistence type="predicted"/>
<evidence type="ECO:0000256" key="2">
    <source>
        <dbReference type="SAM" id="SignalP"/>
    </source>
</evidence>
<dbReference type="NCBIfam" id="TIGR04183">
    <property type="entry name" value="Por_Secre_tail"/>
    <property type="match status" value="1"/>
</dbReference>
<keyword evidence="5" id="KW-1185">Reference proteome</keyword>
<name>A0A6N6RM77_9FLAO</name>
<sequence>MKKSHTFTIRGVVTALALAITPFLIKAQDAGTRVDYNLYPESSSTIDAEVTGTFEMNFTWTGSPSKIHNINWDNSASNSANGSAYLKIYDAEGTMLWSGYPNELTASTHAFEAVGVILETGHSYRLSFDLSQVDVSLYSNSSFPWNPNGNGPIEINSTELTGMIDNPVDPDLIFPYFTVNMEYGVSIDEELLENWSPSPNPATSFITLPELTEEYEVRLMNIAGQTVADLEVAENTQTRLNVSDLPAGVYMLQILSNGASIATERVIVE</sequence>
<accession>A0A6N6RM77</accession>
<gene>
    <name evidence="4" type="ORF">F8C67_02715</name>
</gene>
<evidence type="ECO:0000259" key="3">
    <source>
        <dbReference type="Pfam" id="PF18962"/>
    </source>
</evidence>
<dbReference type="InterPro" id="IPR026444">
    <property type="entry name" value="Secre_tail"/>
</dbReference>
<dbReference type="EMBL" id="WBVO01000001">
    <property type="protein sequence ID" value="KAB2814673.1"/>
    <property type="molecule type" value="Genomic_DNA"/>
</dbReference>
<evidence type="ECO:0000313" key="4">
    <source>
        <dbReference type="EMBL" id="KAB2814673.1"/>
    </source>
</evidence>